<dbReference type="Pfam" id="PF17755">
    <property type="entry name" value="UvrA_DNA-bind"/>
    <property type="match status" value="1"/>
</dbReference>
<dbReference type="GO" id="GO:0005524">
    <property type="term" value="F:ATP binding"/>
    <property type="evidence" value="ECO:0007669"/>
    <property type="project" value="UniProtKB-KW"/>
</dbReference>
<evidence type="ECO:0000256" key="12">
    <source>
        <dbReference type="ARBA" id="ARBA00023125"/>
    </source>
</evidence>
<organism evidence="18 19">
    <name type="scientific">Candidatus Magasanikbacteria bacterium CG_4_10_14_0_2_um_filter_37_12</name>
    <dbReference type="NCBI Taxonomy" id="1974637"/>
    <lineage>
        <taxon>Bacteria</taxon>
        <taxon>Candidatus Magasanikiibacteriota</taxon>
    </lineage>
</organism>
<comment type="similarity">
    <text evidence="14">Belongs to the ABC transporter superfamily. UvrA family.</text>
</comment>
<keyword evidence="8" id="KW-0863">Zinc-finger</keyword>
<evidence type="ECO:0000256" key="4">
    <source>
        <dbReference type="ARBA" id="ARBA00022737"/>
    </source>
</evidence>
<comment type="caution">
    <text evidence="18">The sequence shown here is derived from an EMBL/GenBank/DDBJ whole genome shotgun (WGS) entry which is preliminary data.</text>
</comment>
<dbReference type="Gene3D" id="3.40.50.300">
    <property type="entry name" value="P-loop containing nucleotide triphosphate hydrolases"/>
    <property type="match status" value="3"/>
</dbReference>
<evidence type="ECO:0000256" key="5">
    <source>
        <dbReference type="ARBA" id="ARBA00022741"/>
    </source>
</evidence>
<keyword evidence="4" id="KW-0677">Repeat</keyword>
<dbReference type="InterPro" id="IPR004602">
    <property type="entry name" value="UvrA"/>
</dbReference>
<dbReference type="InterPro" id="IPR041552">
    <property type="entry name" value="UvrA_DNA-bd"/>
</dbReference>
<dbReference type="GO" id="GO:0004518">
    <property type="term" value="F:nuclease activity"/>
    <property type="evidence" value="ECO:0007669"/>
    <property type="project" value="UniProtKB-KW"/>
</dbReference>
<accession>A0A2M7V9K3</accession>
<evidence type="ECO:0000259" key="17">
    <source>
        <dbReference type="PROSITE" id="PS50893"/>
    </source>
</evidence>
<feature type="domain" description="ABC transporter" evidence="17">
    <location>
        <begin position="612"/>
        <end position="938"/>
    </location>
</feature>
<evidence type="ECO:0000313" key="18">
    <source>
        <dbReference type="EMBL" id="PIZ95557.1"/>
    </source>
</evidence>
<keyword evidence="9" id="KW-0862">Zinc</keyword>
<dbReference type="Gene3D" id="1.20.1580.10">
    <property type="entry name" value="ABC transporter ATPase like domain"/>
    <property type="match status" value="3"/>
</dbReference>
<dbReference type="Proteomes" id="UP000228568">
    <property type="component" value="Unassembled WGS sequence"/>
</dbReference>
<keyword evidence="13" id="KW-0234">DNA repair</keyword>
<keyword evidence="10" id="KW-0067">ATP-binding</keyword>
<evidence type="ECO:0000256" key="15">
    <source>
        <dbReference type="ARBA" id="ARBA00039316"/>
    </source>
</evidence>
<keyword evidence="6" id="KW-0227">DNA damage</keyword>
<name>A0A2M7V9K3_9BACT</name>
<dbReference type="GO" id="GO:0016887">
    <property type="term" value="F:ATP hydrolysis activity"/>
    <property type="evidence" value="ECO:0007669"/>
    <property type="project" value="InterPro"/>
</dbReference>
<dbReference type="CDD" id="cd03271">
    <property type="entry name" value="ABC_UvrA_II"/>
    <property type="match status" value="1"/>
</dbReference>
<keyword evidence="11" id="KW-0267">Excision nuclease</keyword>
<sequence>MKNIKIINARVNNLKNVSLEIPKNKLTVITGLSGSGKSSLAFDTIYAEGQRRYAESLNAYARQFMDLQDKPDVDDIQGLSPTIAIDQKTISQNPRSTVGTTTEIYDYLRLLFARIGKQFCPDCNSKIIQSTTGEIIEKIRNIARTSKSIAILTPIIKQQPIKIKQILTRLEQTGLNRIRLNNIEQNLADLNKIKINKDRLYDIDIIVGKITDLKKQNTKLLADKALELGNGSITVLDENTGEEHDYSLTPYCRQCHRMFVPIESRTFSFNSPYGACQRCSGLGKTLEVDPELIIPNTRLTLAEGAIQPWTRIVGNQNMYQTILEAVAVAHNFSTHIPVKELSKDVIDILYYGTDGKKYIIGGKMTQFEGIIPNLITRHAETNSDYVRKEIEGYMREHICSVCKGKRLKPESLSIKILDYDIADLVEMNVEEACNVFIKLAKDAQEKKETDKKTIGLSVQEKTIATPIVKELKNRLENLMQVGLYYISLDRPVNTLSGGEAQRVRLSTQLSTGLTGVIYILDEPSIGLHPKDNDKLIKTLKQLRDLGNTVIVVEHDEQMMNEADHIVDIGPGAGIYGGEVVASGTAAKIKKNKNSQTGLFLSGKEKINPPKKTRKGDKKTIDIIGAKAFNLKNIDVSIPLATLTCVTGVSGSGKSTLIIDILSKALHKKFYRAKAQPGLHKKINGVNNINKIISIDQAPIGRTPRSNPATYTGLFTAVRDIFTDVPEAKMRGMDAGKFSFNVKGGGRCEACAGQGYICIPMQFLSDVFVECNECQSKRYNQETLDIHYRGKTIADVLDMTVEEAYSFFAHLPAIADKLRIIRDVGLGYVHLGQSATTLSGGEAQRIKLATELSRRSTGSTLYILDEPTTGLHFADIQRLLDILNKLVDRGNTVLIIEHNLDVIKSADWIIDLGPGGGEKGGELVIAGPPKEVIKNKTSWTAKYLKDVM</sequence>
<keyword evidence="2" id="KW-0963">Cytoplasm</keyword>
<dbReference type="GO" id="GO:0003677">
    <property type="term" value="F:DNA binding"/>
    <property type="evidence" value="ECO:0007669"/>
    <property type="project" value="UniProtKB-KW"/>
</dbReference>
<evidence type="ECO:0000256" key="1">
    <source>
        <dbReference type="ARBA" id="ARBA00004496"/>
    </source>
</evidence>
<dbReference type="PANTHER" id="PTHR43152:SF1">
    <property type="entry name" value="UVRA PROTEIN"/>
    <property type="match status" value="1"/>
</dbReference>
<keyword evidence="3" id="KW-0479">Metal-binding</keyword>
<protein>
    <recommendedName>
        <fullName evidence="15">UvrABC system protein A</fullName>
    </recommendedName>
    <alternativeName>
        <fullName evidence="16">Excinuclease ABC subunit A</fullName>
    </alternativeName>
</protein>
<keyword evidence="5" id="KW-0547">Nucleotide-binding</keyword>
<evidence type="ECO:0000256" key="8">
    <source>
        <dbReference type="ARBA" id="ARBA00022771"/>
    </source>
</evidence>
<dbReference type="Pfam" id="PF17760">
    <property type="entry name" value="UvrA_inter"/>
    <property type="match status" value="1"/>
</dbReference>
<evidence type="ECO:0000256" key="6">
    <source>
        <dbReference type="ARBA" id="ARBA00022763"/>
    </source>
</evidence>
<dbReference type="GO" id="GO:0009380">
    <property type="term" value="C:excinuclease repair complex"/>
    <property type="evidence" value="ECO:0007669"/>
    <property type="project" value="InterPro"/>
</dbReference>
<dbReference type="SUPFAM" id="SSF52540">
    <property type="entry name" value="P-loop containing nucleoside triphosphate hydrolases"/>
    <property type="match status" value="2"/>
</dbReference>
<dbReference type="NCBIfam" id="NF001503">
    <property type="entry name" value="PRK00349.1"/>
    <property type="match status" value="1"/>
</dbReference>
<dbReference type="PROSITE" id="PS00211">
    <property type="entry name" value="ABC_TRANSPORTER_1"/>
    <property type="match status" value="2"/>
</dbReference>
<dbReference type="PANTHER" id="PTHR43152">
    <property type="entry name" value="UVRABC SYSTEM PROTEIN A"/>
    <property type="match status" value="1"/>
</dbReference>
<dbReference type="GO" id="GO:0008270">
    <property type="term" value="F:zinc ion binding"/>
    <property type="evidence" value="ECO:0007669"/>
    <property type="project" value="UniProtKB-KW"/>
</dbReference>
<dbReference type="InterPro" id="IPR041102">
    <property type="entry name" value="UvrA_inter"/>
</dbReference>
<dbReference type="NCBIfam" id="TIGR00630">
    <property type="entry name" value="uvra"/>
    <property type="match status" value="1"/>
</dbReference>
<feature type="domain" description="ABC transporter" evidence="17">
    <location>
        <begin position="277"/>
        <end position="595"/>
    </location>
</feature>
<dbReference type="PROSITE" id="PS50893">
    <property type="entry name" value="ABC_TRANSPORTER_2"/>
    <property type="match status" value="2"/>
</dbReference>
<evidence type="ECO:0000313" key="19">
    <source>
        <dbReference type="Proteomes" id="UP000228568"/>
    </source>
</evidence>
<dbReference type="GO" id="GO:0006289">
    <property type="term" value="P:nucleotide-excision repair"/>
    <property type="evidence" value="ECO:0007669"/>
    <property type="project" value="InterPro"/>
</dbReference>
<keyword evidence="7" id="KW-0228">DNA excision</keyword>
<evidence type="ECO:0000256" key="13">
    <source>
        <dbReference type="ARBA" id="ARBA00023204"/>
    </source>
</evidence>
<dbReference type="InterPro" id="IPR003439">
    <property type="entry name" value="ABC_transporter-like_ATP-bd"/>
</dbReference>
<comment type="subcellular location">
    <subcellularLocation>
        <location evidence="1">Cytoplasm</location>
    </subcellularLocation>
</comment>
<dbReference type="Gene3D" id="3.30.190.20">
    <property type="match status" value="1"/>
</dbReference>
<dbReference type="GO" id="GO:0005737">
    <property type="term" value="C:cytoplasm"/>
    <property type="evidence" value="ECO:0007669"/>
    <property type="project" value="UniProtKB-SubCell"/>
</dbReference>
<evidence type="ECO:0000256" key="10">
    <source>
        <dbReference type="ARBA" id="ARBA00022840"/>
    </source>
</evidence>
<reference evidence="19" key="1">
    <citation type="submission" date="2017-09" db="EMBL/GenBank/DDBJ databases">
        <title>Depth-based differentiation of microbial function through sediment-hosted aquifers and enrichment of novel symbionts in the deep terrestrial subsurface.</title>
        <authorList>
            <person name="Probst A.J."/>
            <person name="Ladd B."/>
            <person name="Jarett J.K."/>
            <person name="Geller-Mcgrath D.E."/>
            <person name="Sieber C.M.K."/>
            <person name="Emerson J.B."/>
            <person name="Anantharaman K."/>
            <person name="Thomas B.C."/>
            <person name="Malmstrom R."/>
            <person name="Stieglmeier M."/>
            <person name="Klingl A."/>
            <person name="Woyke T."/>
            <person name="Ryan C.M."/>
            <person name="Banfield J.F."/>
        </authorList>
    </citation>
    <scope>NUCLEOTIDE SEQUENCE [LARGE SCALE GENOMIC DNA]</scope>
</reference>
<evidence type="ECO:0000256" key="11">
    <source>
        <dbReference type="ARBA" id="ARBA00022881"/>
    </source>
</evidence>
<evidence type="ECO:0000256" key="14">
    <source>
        <dbReference type="ARBA" id="ARBA00038000"/>
    </source>
</evidence>
<dbReference type="Gene3D" id="1.10.8.280">
    <property type="entry name" value="ABC transporter ATPase domain-like"/>
    <property type="match status" value="1"/>
</dbReference>
<dbReference type="EMBL" id="PFPK01000009">
    <property type="protein sequence ID" value="PIZ95557.1"/>
    <property type="molecule type" value="Genomic_DNA"/>
</dbReference>
<evidence type="ECO:0000256" key="3">
    <source>
        <dbReference type="ARBA" id="ARBA00022723"/>
    </source>
</evidence>
<evidence type="ECO:0000256" key="9">
    <source>
        <dbReference type="ARBA" id="ARBA00022833"/>
    </source>
</evidence>
<gene>
    <name evidence="18" type="ORF">COX81_00625</name>
</gene>
<dbReference type="AlphaFoldDB" id="A0A2M7V9K3"/>
<dbReference type="InterPro" id="IPR027417">
    <property type="entry name" value="P-loop_NTPase"/>
</dbReference>
<proteinExistence type="inferred from homology"/>
<evidence type="ECO:0000256" key="16">
    <source>
        <dbReference type="ARBA" id="ARBA00042156"/>
    </source>
</evidence>
<keyword evidence="12" id="KW-0238">DNA-binding</keyword>
<evidence type="ECO:0000256" key="2">
    <source>
        <dbReference type="ARBA" id="ARBA00022490"/>
    </source>
</evidence>
<dbReference type="InterPro" id="IPR017871">
    <property type="entry name" value="ABC_transporter-like_CS"/>
</dbReference>
<evidence type="ECO:0000256" key="7">
    <source>
        <dbReference type="ARBA" id="ARBA00022769"/>
    </source>
</evidence>